<evidence type="ECO:0000256" key="3">
    <source>
        <dbReference type="HAMAP-Rule" id="MF_00649"/>
    </source>
</evidence>
<dbReference type="KEGG" id="ali:AZOLI_p40541"/>
<feature type="region of interest" description="Disordered" evidence="4">
    <location>
        <begin position="1"/>
        <end position="45"/>
    </location>
</feature>
<dbReference type="HAMAP" id="MF_00649">
    <property type="entry name" value="DNA_gyrase_inhibitor_YacG"/>
    <property type="match status" value="1"/>
</dbReference>
<feature type="binding site" evidence="3">
    <location>
        <position position="50"/>
    </location>
    <ligand>
        <name>Zn(2+)</name>
        <dbReference type="ChEBI" id="CHEBI:29105"/>
    </ligand>
</feature>
<proteinExistence type="inferred from homology"/>
<feature type="region of interest" description="Disordered" evidence="4">
    <location>
        <begin position="60"/>
        <end position="83"/>
    </location>
</feature>
<feature type="binding site" evidence="3">
    <location>
        <position position="31"/>
    </location>
    <ligand>
        <name>Zn(2+)</name>
        <dbReference type="ChEBI" id="CHEBI:29105"/>
    </ligand>
</feature>
<dbReference type="GO" id="GO:0008270">
    <property type="term" value="F:zinc ion binding"/>
    <property type="evidence" value="ECO:0007669"/>
    <property type="project" value="UniProtKB-UniRule"/>
</dbReference>
<comment type="cofactor">
    <cofactor evidence="3">
        <name>Zn(2+)</name>
        <dbReference type="ChEBI" id="CHEBI:29105"/>
    </cofactor>
    <text evidence="3">Binds 1 zinc ion.</text>
</comment>
<dbReference type="GO" id="GO:0006355">
    <property type="term" value="P:regulation of DNA-templated transcription"/>
    <property type="evidence" value="ECO:0007669"/>
    <property type="project" value="InterPro"/>
</dbReference>
<keyword evidence="6" id="KW-1185">Reference proteome</keyword>
<dbReference type="PANTHER" id="PTHR36150:SF1">
    <property type="entry name" value="DNA GYRASE INHIBITOR YACG"/>
    <property type="match status" value="1"/>
</dbReference>
<dbReference type="Proteomes" id="UP000005667">
    <property type="component" value="Plasmid AZO_p4"/>
</dbReference>
<geneLocation type="plasmid" evidence="5 6">
    <name>AZO_p4</name>
</geneLocation>
<dbReference type="OrthoDB" id="9809663at2"/>
<sequence length="83" mass="8699">MSDPQFPGAGQRAHSHAQSHAGAKAGAGTQCPICGRPTEPATRPFCSKRCADIDLSRWLGEGYRIPGPDSPAPTRDSDPDEGP</sequence>
<name>G7ZGD7_AZOL4</name>
<comment type="subunit">
    <text evidence="3">Interacts with GyrB.</text>
</comment>
<evidence type="ECO:0000256" key="4">
    <source>
        <dbReference type="SAM" id="MobiDB-lite"/>
    </source>
</evidence>
<evidence type="ECO:0000313" key="5">
    <source>
        <dbReference type="EMBL" id="CBS90918.1"/>
    </source>
</evidence>
<reference evidence="6" key="1">
    <citation type="journal article" date="2011" name="PLoS Genet.">
        <title>Azospirillum genomes reveal transition of bacteria from aquatic to terrestrial environments.</title>
        <authorList>
            <person name="Wisniewski-Dye F."/>
            <person name="Borziak K."/>
            <person name="Khalsa-Moyers G."/>
            <person name="Alexandre G."/>
            <person name="Sukharnikov L.O."/>
            <person name="Wuichet K."/>
            <person name="Hurst G.B."/>
            <person name="McDonald W.H."/>
            <person name="Robertson J.S."/>
            <person name="Barbe V."/>
            <person name="Calteau A."/>
            <person name="Rouy Z."/>
            <person name="Mangenot S."/>
            <person name="Prigent-Combaret C."/>
            <person name="Normand P."/>
            <person name="Boyer M."/>
            <person name="Siguier P."/>
            <person name="Dessaux Y."/>
            <person name="Elmerich C."/>
            <person name="Condemine G."/>
            <person name="Krishnen G."/>
            <person name="Kennedy I."/>
            <person name="Paterson A.H."/>
            <person name="Gonzalez V."/>
            <person name="Mavingui P."/>
            <person name="Zhulin I.B."/>
        </authorList>
    </citation>
    <scope>NUCLEOTIDE SEQUENCE [LARGE SCALE GENOMIC DNA]</scope>
    <source>
        <strain evidence="6">4B</strain>
    </source>
</reference>
<gene>
    <name evidence="3" type="primary">yacG</name>
    <name evidence="5" type="ordered locus">AZOLI_p40541</name>
</gene>
<dbReference type="HOGENOM" id="CLU_178280_2_2_5"/>
<evidence type="ECO:0000313" key="6">
    <source>
        <dbReference type="Proteomes" id="UP000005667"/>
    </source>
</evidence>
<dbReference type="InterPro" id="IPR013088">
    <property type="entry name" value="Znf_NHR/GATA"/>
</dbReference>
<keyword evidence="1 3" id="KW-0479">Metal-binding</keyword>
<feature type="binding site" evidence="3">
    <location>
        <position position="34"/>
    </location>
    <ligand>
        <name>Zn(2+)</name>
        <dbReference type="ChEBI" id="CHEBI:29105"/>
    </ligand>
</feature>
<dbReference type="RefSeq" id="WP_014189763.1">
    <property type="nucleotide sequence ID" value="NC_016587.1"/>
</dbReference>
<comment type="similarity">
    <text evidence="3">Belongs to the DNA gyrase inhibitor YacG family.</text>
</comment>
<dbReference type="Pfam" id="PF03884">
    <property type="entry name" value="YacG"/>
    <property type="match status" value="1"/>
</dbReference>
<keyword evidence="5" id="KW-0614">Plasmid</keyword>
<dbReference type="SUPFAM" id="SSF57716">
    <property type="entry name" value="Glucocorticoid receptor-like (DNA-binding domain)"/>
    <property type="match status" value="1"/>
</dbReference>
<dbReference type="Gene3D" id="3.30.50.10">
    <property type="entry name" value="Erythroid Transcription Factor GATA-1, subunit A"/>
    <property type="match status" value="1"/>
</dbReference>
<dbReference type="PANTHER" id="PTHR36150">
    <property type="entry name" value="DNA GYRASE INHIBITOR YACG"/>
    <property type="match status" value="1"/>
</dbReference>
<keyword evidence="2 3" id="KW-0862">Zinc</keyword>
<feature type="binding site" evidence="3">
    <location>
        <position position="46"/>
    </location>
    <ligand>
        <name>Zn(2+)</name>
        <dbReference type="ChEBI" id="CHEBI:29105"/>
    </ligand>
</feature>
<evidence type="ECO:0000256" key="1">
    <source>
        <dbReference type="ARBA" id="ARBA00022723"/>
    </source>
</evidence>
<dbReference type="InterPro" id="IPR005584">
    <property type="entry name" value="DNA_gyrase_inhibitor_YacG"/>
</dbReference>
<dbReference type="AlphaFoldDB" id="G7ZGD7"/>
<comment type="function">
    <text evidence="3">Inhibits all the catalytic activities of DNA gyrase by preventing its interaction with DNA. Acts by binding directly to the C-terminal domain of GyrB, which probably disrupts DNA binding by the gyrase.</text>
</comment>
<dbReference type="GO" id="GO:0008657">
    <property type="term" value="F:DNA topoisomerase type II (double strand cut, ATP-hydrolyzing) inhibitor activity"/>
    <property type="evidence" value="ECO:0007669"/>
    <property type="project" value="UniProtKB-UniRule"/>
</dbReference>
<evidence type="ECO:0000256" key="2">
    <source>
        <dbReference type="ARBA" id="ARBA00022833"/>
    </source>
</evidence>
<organism evidence="5 6">
    <name type="scientific">Azospirillum lipoferum (strain 4B)</name>
    <dbReference type="NCBI Taxonomy" id="862719"/>
    <lineage>
        <taxon>Bacteria</taxon>
        <taxon>Pseudomonadati</taxon>
        <taxon>Pseudomonadota</taxon>
        <taxon>Alphaproteobacteria</taxon>
        <taxon>Rhodospirillales</taxon>
        <taxon>Azospirillaceae</taxon>
        <taxon>Azospirillum</taxon>
    </lineage>
</organism>
<dbReference type="EMBL" id="FQ311872">
    <property type="protein sequence ID" value="CBS90918.1"/>
    <property type="molecule type" value="Genomic_DNA"/>
</dbReference>
<accession>G7ZGD7</accession>
<protein>
    <recommendedName>
        <fullName evidence="3">DNA gyrase inhibitor YacG</fullName>
    </recommendedName>
</protein>